<accession>A0A401GMD3</accession>
<dbReference type="GeneID" id="38780236"/>
<dbReference type="Proteomes" id="UP000287166">
    <property type="component" value="Unassembled WGS sequence"/>
</dbReference>
<name>A0A401GMD3_9APHY</name>
<dbReference type="InParanoid" id="A0A401GMD3"/>
<dbReference type="InterPro" id="IPR052980">
    <property type="entry name" value="Crinkler_effector"/>
</dbReference>
<dbReference type="OrthoDB" id="19861at2759"/>
<comment type="caution">
    <text evidence="1">The sequence shown here is derived from an EMBL/GenBank/DDBJ whole genome shotgun (WGS) entry which is preliminary data.</text>
</comment>
<organism evidence="1 2">
    <name type="scientific">Sparassis crispa</name>
    <dbReference type="NCBI Taxonomy" id="139825"/>
    <lineage>
        <taxon>Eukaryota</taxon>
        <taxon>Fungi</taxon>
        <taxon>Dikarya</taxon>
        <taxon>Basidiomycota</taxon>
        <taxon>Agaricomycotina</taxon>
        <taxon>Agaricomycetes</taxon>
        <taxon>Polyporales</taxon>
        <taxon>Sparassidaceae</taxon>
        <taxon>Sparassis</taxon>
    </lineage>
</organism>
<sequence>MVGSRLQKRPLSEFPNDDILAGEFWSMAWGQETFAPFDVDVVRDGTLFANLDEPIPATCRLIKAHPFISKHLEHVVLRDEYVEALDAFTVLSREVPNGSIITVGHPGIGKTIFLFYVLTYRLRRGLSTFYQKNAHSVLYFHKSGVYRIPADQEPYSVDWESDDIWSLVDSNRTVKGPGELIGGKHSGWFLIEAASPHRERWSGWPKYKGFVDFFYMKPPSFAEIVMIRPHQKEYVGTEQDLYQFYQTYGPSIRYAFQYASPSLISRYQTAVESTLEHLNYERLLQDVQDAKRLNMEEGSHDIFIVEPSSDNRRKYVVSVVTDEIMKMVWEMHLRGEPQRIAGFAALFAGQPSSRSTIGWIIDTHVHPILLQAGTRLFHPMQGLTWLFHPMQGLTWLFHLQGLVECANVHYAYPDATAVQSPNIEVQIPDLRHLFFSMNDPTTDFKLNHYYQSKEKNNATFDALTFTQENGQNYVTVYQVMLAKEHGVSEEGLRFLDKYLDLPNGTTSIPKPRIRYVLVMLQGEEVTSAFPRYWVEKWEGILDVYALEIEL</sequence>
<dbReference type="RefSeq" id="XP_027614232.1">
    <property type="nucleotide sequence ID" value="XM_027758431.1"/>
</dbReference>
<proteinExistence type="predicted"/>
<protein>
    <submittedName>
        <fullName evidence="1">Uncharacterized protein</fullName>
    </submittedName>
</protein>
<reference evidence="1 2" key="1">
    <citation type="journal article" date="2018" name="Sci. Rep.">
        <title>Genome sequence of the cauliflower mushroom Sparassis crispa (Hanabiratake) and its association with beneficial usage.</title>
        <authorList>
            <person name="Kiyama R."/>
            <person name="Furutani Y."/>
            <person name="Kawaguchi K."/>
            <person name="Nakanishi T."/>
        </authorList>
    </citation>
    <scope>NUCLEOTIDE SEQUENCE [LARGE SCALE GENOMIC DNA]</scope>
</reference>
<dbReference type="PANTHER" id="PTHR33129">
    <property type="entry name" value="PROTEIN KINASE DOMAIN-CONTAINING PROTEIN-RELATED"/>
    <property type="match status" value="1"/>
</dbReference>
<keyword evidence="2" id="KW-1185">Reference proteome</keyword>
<dbReference type="EMBL" id="BFAD01000005">
    <property type="protein sequence ID" value="GBE83319.1"/>
    <property type="molecule type" value="Genomic_DNA"/>
</dbReference>
<gene>
    <name evidence="1" type="ORF">SCP_0503670</name>
</gene>
<evidence type="ECO:0000313" key="2">
    <source>
        <dbReference type="Proteomes" id="UP000287166"/>
    </source>
</evidence>
<dbReference type="AlphaFoldDB" id="A0A401GMD3"/>
<evidence type="ECO:0000313" key="1">
    <source>
        <dbReference type="EMBL" id="GBE83319.1"/>
    </source>
</evidence>
<dbReference type="PANTHER" id="PTHR33129:SF1">
    <property type="entry name" value="ATP-BINDING PROTEIN"/>
    <property type="match status" value="1"/>
</dbReference>